<dbReference type="PIRSF" id="PIRSF016379">
    <property type="entry name" value="ENT"/>
    <property type="match status" value="1"/>
</dbReference>
<feature type="transmembrane region" description="Helical" evidence="7">
    <location>
        <begin position="111"/>
        <end position="132"/>
    </location>
</feature>
<feature type="transmembrane region" description="Helical" evidence="7">
    <location>
        <begin position="138"/>
        <end position="163"/>
    </location>
</feature>
<dbReference type="EMBL" id="GALX01003911">
    <property type="protein sequence ID" value="JAB64555.1"/>
    <property type="molecule type" value="Transcribed_RNA"/>
</dbReference>
<evidence type="ECO:0000313" key="8">
    <source>
        <dbReference type="EMBL" id="JAB64555.1"/>
    </source>
</evidence>
<dbReference type="PANTHER" id="PTHR10332">
    <property type="entry name" value="EQUILIBRATIVE NUCLEOSIDE TRANSPORTER"/>
    <property type="match status" value="1"/>
</dbReference>
<reference evidence="8" key="1">
    <citation type="submission" date="2013-07" db="EMBL/GenBank/DDBJ databases">
        <title>Midgut Transcriptome Profiling of Anoplphora glabripennis, a Lignocellulose Degrading, Wood-Boring Cerambycid.</title>
        <authorList>
            <person name="Scully E.D."/>
            <person name="Hoover K."/>
            <person name="Carlson J.E."/>
            <person name="Tien M."/>
            <person name="Geib S.M."/>
        </authorList>
    </citation>
    <scope>NUCLEOTIDE SEQUENCE</scope>
</reference>
<dbReference type="PANTHER" id="PTHR10332:SF88">
    <property type="entry name" value="EQUILIBRATIVE NUCLEOSIDE TRANSPORTER 1, ISOFORM A"/>
    <property type="match status" value="1"/>
</dbReference>
<dbReference type="Gene3D" id="1.20.1250.20">
    <property type="entry name" value="MFS general substrate transporter like domains"/>
    <property type="match status" value="1"/>
</dbReference>
<feature type="transmembrane region" description="Helical" evidence="7">
    <location>
        <begin position="308"/>
        <end position="329"/>
    </location>
</feature>
<accession>V5G3F5</accession>
<feature type="transmembrane region" description="Helical" evidence="7">
    <location>
        <begin position="341"/>
        <end position="363"/>
    </location>
</feature>
<dbReference type="InterPro" id="IPR036259">
    <property type="entry name" value="MFS_trans_sf"/>
</dbReference>
<dbReference type="KEGG" id="agb:108906738"/>
<evidence type="ECO:0000256" key="2">
    <source>
        <dbReference type="ARBA" id="ARBA00007965"/>
    </source>
</evidence>
<protein>
    <submittedName>
        <fullName evidence="8">Equilibrative nucleoside transporter 3</fullName>
    </submittedName>
</protein>
<dbReference type="AlphaFoldDB" id="V5G3F5"/>
<evidence type="ECO:0000256" key="3">
    <source>
        <dbReference type="ARBA" id="ARBA00022448"/>
    </source>
</evidence>
<organism evidence="8">
    <name type="scientific">Anoplophora glabripennis</name>
    <name type="common">Asian longhorn beetle</name>
    <name type="synonym">Anoplophora nobilis</name>
    <dbReference type="NCBI Taxonomy" id="217634"/>
    <lineage>
        <taxon>Eukaryota</taxon>
        <taxon>Metazoa</taxon>
        <taxon>Ecdysozoa</taxon>
        <taxon>Arthropoda</taxon>
        <taxon>Hexapoda</taxon>
        <taxon>Insecta</taxon>
        <taxon>Pterygota</taxon>
        <taxon>Neoptera</taxon>
        <taxon>Endopterygota</taxon>
        <taxon>Coleoptera</taxon>
        <taxon>Polyphaga</taxon>
        <taxon>Cucujiformia</taxon>
        <taxon>Chrysomeloidea</taxon>
        <taxon>Cerambycidae</taxon>
        <taxon>Lamiinae</taxon>
        <taxon>Lamiini</taxon>
        <taxon>Anoplophora</taxon>
    </lineage>
</organism>
<evidence type="ECO:0000256" key="6">
    <source>
        <dbReference type="ARBA" id="ARBA00023136"/>
    </source>
</evidence>
<dbReference type="GO" id="GO:0005337">
    <property type="term" value="F:nucleoside transmembrane transporter activity"/>
    <property type="evidence" value="ECO:0007669"/>
    <property type="project" value="InterPro"/>
</dbReference>
<dbReference type="GeneID" id="108906738"/>
<comment type="similarity">
    <text evidence="2">Belongs to the SLC29A/ENT transporter (TC 2.A.57) family.</text>
</comment>
<comment type="subcellular location">
    <subcellularLocation>
        <location evidence="1">Membrane</location>
        <topology evidence="1">Multi-pass membrane protein</topology>
    </subcellularLocation>
</comment>
<feature type="transmembrane region" description="Helical" evidence="7">
    <location>
        <begin position="375"/>
        <end position="399"/>
    </location>
</feature>
<keyword evidence="5 7" id="KW-1133">Transmembrane helix</keyword>
<feature type="transmembrane region" description="Helical" evidence="7">
    <location>
        <begin position="27"/>
        <end position="48"/>
    </location>
</feature>
<keyword evidence="6 7" id="KW-0472">Membrane</keyword>
<evidence type="ECO:0000256" key="1">
    <source>
        <dbReference type="ARBA" id="ARBA00004141"/>
    </source>
</evidence>
<dbReference type="GO" id="GO:0005886">
    <property type="term" value="C:plasma membrane"/>
    <property type="evidence" value="ECO:0007669"/>
    <property type="project" value="TreeGrafter"/>
</dbReference>
<keyword evidence="3" id="KW-0813">Transport</keyword>
<feature type="transmembrane region" description="Helical" evidence="7">
    <location>
        <begin position="411"/>
        <end position="436"/>
    </location>
</feature>
<dbReference type="PRINTS" id="PR01130">
    <property type="entry name" value="DERENTRNSPRT"/>
</dbReference>
<evidence type="ECO:0000256" key="4">
    <source>
        <dbReference type="ARBA" id="ARBA00022692"/>
    </source>
</evidence>
<dbReference type="InterPro" id="IPR002259">
    <property type="entry name" value="Eqnu_transpt"/>
</dbReference>
<feature type="transmembrane region" description="Helical" evidence="7">
    <location>
        <begin position="79"/>
        <end position="99"/>
    </location>
</feature>
<proteinExistence type="inferred from homology"/>
<dbReference type="SUPFAM" id="SSF103473">
    <property type="entry name" value="MFS general substrate transporter"/>
    <property type="match status" value="1"/>
</dbReference>
<evidence type="ECO:0000256" key="5">
    <source>
        <dbReference type="ARBA" id="ARBA00022989"/>
    </source>
</evidence>
<feature type="transmembrane region" description="Helical" evidence="7">
    <location>
        <begin position="208"/>
        <end position="227"/>
    </location>
</feature>
<sequence>MATNDVEETEQIIPNEEVEKVNEPVSYLFIVLFYFLGATCFIPNNFYVTANEYWMFKFRDPHIPFNNSDTQKTTLQKKFTAYTNMVGSIGMILFLFITFAISKKVSLQKRIVGGMFLLLVLFCITLLFVFVNTDSWQIGFFVIAVGISGLFSASTAVLLISLFQLSARFPPRCMAAQLAGQSVCGILSASIQVLTLLAAPTVKGTAGLYYAIATGVITATTIAYLTVSKKSEYLQNKLENDPEEEEEEEGEETSSKKFDIVKIKRVLRKLALILVSLTLCGVITQLLHPGLTALIESSGKGTNVWSDSYFLPVCVFLLFNTMEFIGRELSNHIQLLKNKYLILGTSVTRVILFPLILLCNIQPRNHLPVVFHDDVYFIIFMILLAFSNGYVQNMVIIVLPNYCSREDKKISMLAVMLIMVVFMTSASILSGVLVSLI</sequence>
<evidence type="ECO:0000256" key="7">
    <source>
        <dbReference type="SAM" id="Phobius"/>
    </source>
</evidence>
<gene>
    <name evidence="8" type="primary">S29A3</name>
</gene>
<feature type="transmembrane region" description="Helical" evidence="7">
    <location>
        <begin position="270"/>
        <end position="288"/>
    </location>
</feature>
<name>V5G3F5_ANOGL</name>
<dbReference type="Pfam" id="PF01733">
    <property type="entry name" value="Nucleoside_tran"/>
    <property type="match status" value="1"/>
</dbReference>
<dbReference type="OrthoDB" id="46396at2759"/>
<keyword evidence="4 7" id="KW-0812">Transmembrane</keyword>